<accession>A0A0N5AV41</accession>
<name>A0A0N5AV41_9BILA</name>
<evidence type="ECO:0000313" key="3">
    <source>
        <dbReference type="WBParaSite" id="SMUV_0000874601-mRNA-1"/>
    </source>
</evidence>
<reference evidence="3" key="1">
    <citation type="submission" date="2017-02" db="UniProtKB">
        <authorList>
            <consortium name="WormBaseParasite"/>
        </authorList>
    </citation>
    <scope>IDENTIFICATION</scope>
</reference>
<protein>
    <submittedName>
        <fullName evidence="3">SAM domain-containing protein</fullName>
    </submittedName>
</protein>
<dbReference type="Proteomes" id="UP000046393">
    <property type="component" value="Unplaced"/>
</dbReference>
<evidence type="ECO:0000313" key="2">
    <source>
        <dbReference type="Proteomes" id="UP000046393"/>
    </source>
</evidence>
<dbReference type="InterPro" id="IPR001660">
    <property type="entry name" value="SAM"/>
</dbReference>
<dbReference type="Pfam" id="PF00536">
    <property type="entry name" value="SAM_1"/>
    <property type="match status" value="1"/>
</dbReference>
<proteinExistence type="predicted"/>
<evidence type="ECO:0000259" key="1">
    <source>
        <dbReference type="Pfam" id="PF00536"/>
    </source>
</evidence>
<dbReference type="Gene3D" id="1.10.150.50">
    <property type="entry name" value="Transcription Factor, Ets-1"/>
    <property type="match status" value="1"/>
</dbReference>
<dbReference type="AlphaFoldDB" id="A0A0N5AV41"/>
<feature type="domain" description="SAM" evidence="1">
    <location>
        <begin position="16"/>
        <end position="71"/>
    </location>
</feature>
<dbReference type="WBParaSite" id="SMUV_0000874601-mRNA-1">
    <property type="protein sequence ID" value="SMUV_0000874601-mRNA-1"/>
    <property type="gene ID" value="SMUV_0000874601"/>
</dbReference>
<keyword evidence="2" id="KW-1185">Reference proteome</keyword>
<dbReference type="STRING" id="451379.A0A0N5AV41"/>
<organism evidence="2 3">
    <name type="scientific">Syphacia muris</name>
    <dbReference type="NCBI Taxonomy" id="451379"/>
    <lineage>
        <taxon>Eukaryota</taxon>
        <taxon>Metazoa</taxon>
        <taxon>Ecdysozoa</taxon>
        <taxon>Nematoda</taxon>
        <taxon>Chromadorea</taxon>
        <taxon>Rhabditida</taxon>
        <taxon>Spirurina</taxon>
        <taxon>Oxyuridomorpha</taxon>
        <taxon>Oxyuroidea</taxon>
        <taxon>Oxyuridae</taxon>
        <taxon>Syphacia</taxon>
    </lineage>
</organism>
<dbReference type="InterPro" id="IPR013761">
    <property type="entry name" value="SAM/pointed_sf"/>
</dbReference>
<dbReference type="SUPFAM" id="SSF47769">
    <property type="entry name" value="SAM/Pointed domain"/>
    <property type="match status" value="1"/>
</dbReference>
<sequence>MFDSIHLPPIFSNPIKWNCAQLSAWLKQTDLGGFAELLERDEVDGEAFMLLSVDECINTLKIKLGPAMKLESLGKE</sequence>